<feature type="compositionally biased region" description="Low complexity" evidence="5">
    <location>
        <begin position="420"/>
        <end position="439"/>
    </location>
</feature>
<feature type="region of interest" description="Disordered" evidence="5">
    <location>
        <begin position="373"/>
        <end position="465"/>
    </location>
</feature>
<feature type="transmembrane region" description="Helical" evidence="6">
    <location>
        <begin position="228"/>
        <end position="249"/>
    </location>
</feature>
<evidence type="ECO:0000256" key="3">
    <source>
        <dbReference type="ARBA" id="ARBA00022989"/>
    </source>
</evidence>
<feature type="transmembrane region" description="Helical" evidence="6">
    <location>
        <begin position="148"/>
        <end position="169"/>
    </location>
</feature>
<protein>
    <submittedName>
        <fullName evidence="7">PHO85 cyclin-5</fullName>
    </submittedName>
</protein>
<dbReference type="Gene3D" id="1.10.472.10">
    <property type="entry name" value="Cyclin-like"/>
    <property type="match status" value="1"/>
</dbReference>
<evidence type="ECO:0000256" key="6">
    <source>
        <dbReference type="SAM" id="Phobius"/>
    </source>
</evidence>
<gene>
    <name evidence="7" type="primary">PCL5</name>
    <name evidence="7" type="ORF">MOBT1_000602</name>
</gene>
<dbReference type="GO" id="GO:0016020">
    <property type="term" value="C:membrane"/>
    <property type="evidence" value="ECO:0007669"/>
    <property type="project" value="UniProtKB-SubCell"/>
</dbReference>
<feature type="transmembrane region" description="Helical" evidence="6">
    <location>
        <begin position="114"/>
        <end position="136"/>
    </location>
</feature>
<evidence type="ECO:0000256" key="2">
    <source>
        <dbReference type="ARBA" id="ARBA00022692"/>
    </source>
</evidence>
<dbReference type="PANTHER" id="PTHR31465:SF9">
    <property type="entry name" value="SPHINGOID LONG-CHAIN BASE TRANSPORTER RSB1"/>
    <property type="match status" value="1"/>
</dbReference>
<keyword evidence="4 6" id="KW-0472">Membrane</keyword>
<dbReference type="Pfam" id="PF04479">
    <property type="entry name" value="RTA1"/>
    <property type="match status" value="1"/>
</dbReference>
<feature type="region of interest" description="Disordered" evidence="5">
    <location>
        <begin position="542"/>
        <end position="564"/>
    </location>
</feature>
<dbReference type="Proteomes" id="UP001214603">
    <property type="component" value="Chromosome 1"/>
</dbReference>
<evidence type="ECO:0000313" key="8">
    <source>
        <dbReference type="Proteomes" id="UP001214603"/>
    </source>
</evidence>
<dbReference type="GO" id="GO:0019901">
    <property type="term" value="F:protein kinase binding"/>
    <property type="evidence" value="ECO:0007669"/>
    <property type="project" value="InterPro"/>
</dbReference>
<evidence type="ECO:0000256" key="4">
    <source>
        <dbReference type="ARBA" id="ARBA00023136"/>
    </source>
</evidence>
<dbReference type="InterPro" id="IPR007568">
    <property type="entry name" value="RTA1"/>
</dbReference>
<reference evidence="7" key="1">
    <citation type="submission" date="2023-03" db="EMBL/GenBank/DDBJ databases">
        <title>Mating type loci evolution in Malassezia.</title>
        <authorList>
            <person name="Coelho M.A."/>
        </authorList>
    </citation>
    <scope>NUCLEOTIDE SEQUENCE</scope>
    <source>
        <strain evidence="7">CBS 7876</strain>
    </source>
</reference>
<feature type="transmembrane region" description="Helical" evidence="6">
    <location>
        <begin position="264"/>
        <end position="284"/>
    </location>
</feature>
<sequence length="564" mass="59579">MFLAAIVVASKFLQDQTYSNRTWSKISGLATREIEQLERIFLHTIHYNLMVDTAQWTRWTQELSSNWSRAKQALLSPLPAAQPKFARTTTLPFNMDRWSLLPQILLEERAKFPLYGYFPNLAAAIVMLTMFALTSLVHFIQLLYYRQWWMLVMLVGTLAEMVGYVMRIQGHSDPFIRDPYVAMEDGSNIVVGGVAVQLAGYLLFDLVFLSFWYRVLKDKPPLYHKLKPFMIAVLLSSIFIVLRSIYRVIEMAYGWDGKINTTEWAVYVFDGVFVLIAVVILNVYNPMHYLPKKFSWKFKPERDGPTDLETALPSGKGNKAESLEDEEEKVGFEDARENPEELHDDTPGASGAAAAAGAASGIGAGAGAGAGNPNTANPNLSTGATADAAKSGAEAPMENTANMPTATGADVASGPTNTVPGSGPAQAVPGQAASAAGVPTSGPSDSVAGSATSGIPASGPSHFSAGGMGSASGTYTTGPAVAGTNVSTTTAASGPHAANSGAPYMPNSTSVGGLPSGLAALGPIVTPVSVLVPGAQEVSMGSNATNVTTSQNTTGPQNVTSQTN</sequence>
<evidence type="ECO:0000256" key="5">
    <source>
        <dbReference type="SAM" id="MobiDB-lite"/>
    </source>
</evidence>
<comment type="subcellular location">
    <subcellularLocation>
        <location evidence="1">Membrane</location>
        <topology evidence="1">Multi-pass membrane protein</topology>
    </subcellularLocation>
</comment>
<feature type="compositionally biased region" description="Polar residues" evidence="5">
    <location>
        <begin position="441"/>
        <end position="455"/>
    </location>
</feature>
<proteinExistence type="predicted"/>
<evidence type="ECO:0000256" key="1">
    <source>
        <dbReference type="ARBA" id="ARBA00004141"/>
    </source>
</evidence>
<name>A0AAF0IR09_9BASI</name>
<dbReference type="AlphaFoldDB" id="A0AAF0IR09"/>
<dbReference type="PANTHER" id="PTHR31465">
    <property type="entry name" value="PROTEIN RTA1-RELATED"/>
    <property type="match status" value="1"/>
</dbReference>
<accession>A0AAF0IR09</accession>
<feature type="region of interest" description="Disordered" evidence="5">
    <location>
        <begin position="305"/>
        <end position="355"/>
    </location>
</feature>
<dbReference type="EMBL" id="CP119934">
    <property type="protein sequence ID" value="WFD01922.1"/>
    <property type="molecule type" value="Genomic_DNA"/>
</dbReference>
<dbReference type="InterPro" id="IPR013922">
    <property type="entry name" value="Cyclin_PHO80-like"/>
</dbReference>
<keyword evidence="2 6" id="KW-0812">Transmembrane</keyword>
<organism evidence="7 8">
    <name type="scientific">Malassezia obtusa</name>
    <dbReference type="NCBI Taxonomy" id="76774"/>
    <lineage>
        <taxon>Eukaryota</taxon>
        <taxon>Fungi</taxon>
        <taxon>Dikarya</taxon>
        <taxon>Basidiomycota</taxon>
        <taxon>Ustilaginomycotina</taxon>
        <taxon>Malasseziomycetes</taxon>
        <taxon>Malasseziales</taxon>
        <taxon>Malasseziaceae</taxon>
        <taxon>Malassezia</taxon>
    </lineage>
</organism>
<keyword evidence="3 6" id="KW-1133">Transmembrane helix</keyword>
<feature type="compositionally biased region" description="Basic and acidic residues" evidence="5">
    <location>
        <begin position="329"/>
        <end position="346"/>
    </location>
</feature>
<dbReference type="Pfam" id="PF08613">
    <property type="entry name" value="Cyclin"/>
    <property type="match status" value="1"/>
</dbReference>
<keyword evidence="8" id="KW-1185">Reference proteome</keyword>
<feature type="compositionally biased region" description="Polar residues" evidence="5">
    <location>
        <begin position="373"/>
        <end position="384"/>
    </location>
</feature>
<dbReference type="CDD" id="cd20557">
    <property type="entry name" value="CYCLIN_ScPCL1-like"/>
    <property type="match status" value="1"/>
</dbReference>
<feature type="transmembrane region" description="Helical" evidence="6">
    <location>
        <begin position="189"/>
        <end position="216"/>
    </location>
</feature>
<evidence type="ECO:0000313" key="7">
    <source>
        <dbReference type="EMBL" id="WFD01922.1"/>
    </source>
</evidence>